<dbReference type="GO" id="GO:0022857">
    <property type="term" value="F:transmembrane transporter activity"/>
    <property type="evidence" value="ECO:0007669"/>
    <property type="project" value="InterPro"/>
</dbReference>
<evidence type="ECO:0008006" key="9">
    <source>
        <dbReference type="Google" id="ProtNLM"/>
    </source>
</evidence>
<dbReference type="Proteomes" id="UP001408789">
    <property type="component" value="Unassembled WGS sequence"/>
</dbReference>
<name>A0AAP0DQJ3_9ASTR</name>
<feature type="region of interest" description="Disordered" evidence="5">
    <location>
        <begin position="245"/>
        <end position="264"/>
    </location>
</feature>
<dbReference type="GO" id="GO:0016020">
    <property type="term" value="C:membrane"/>
    <property type="evidence" value="ECO:0007669"/>
    <property type="project" value="InterPro"/>
</dbReference>
<evidence type="ECO:0000256" key="2">
    <source>
        <dbReference type="ARBA" id="ARBA00022692"/>
    </source>
</evidence>
<feature type="transmembrane region" description="Helical" evidence="6">
    <location>
        <begin position="23"/>
        <end position="44"/>
    </location>
</feature>
<evidence type="ECO:0000256" key="3">
    <source>
        <dbReference type="ARBA" id="ARBA00022989"/>
    </source>
</evidence>
<keyword evidence="3 6" id="KW-1133">Transmembrane helix</keyword>
<proteinExistence type="predicted"/>
<feature type="transmembrane region" description="Helical" evidence="6">
    <location>
        <begin position="123"/>
        <end position="141"/>
    </location>
</feature>
<dbReference type="InterPro" id="IPR030184">
    <property type="entry name" value="WAT1-related"/>
</dbReference>
<evidence type="ECO:0000313" key="8">
    <source>
        <dbReference type="Proteomes" id="UP001408789"/>
    </source>
</evidence>
<dbReference type="EMBL" id="JBCNJP010000007">
    <property type="protein sequence ID" value="KAK9077122.1"/>
    <property type="molecule type" value="Genomic_DNA"/>
</dbReference>
<comment type="caution">
    <text evidence="7">The sequence shown here is derived from an EMBL/GenBank/DDBJ whole genome shotgun (WGS) entry which is preliminary data.</text>
</comment>
<gene>
    <name evidence="7" type="ORF">SSX86_005458</name>
</gene>
<evidence type="ECO:0000256" key="5">
    <source>
        <dbReference type="SAM" id="MobiDB-lite"/>
    </source>
</evidence>
<keyword evidence="8" id="KW-1185">Reference proteome</keyword>
<keyword evidence="4 6" id="KW-0472">Membrane</keyword>
<evidence type="ECO:0000313" key="7">
    <source>
        <dbReference type="EMBL" id="KAK9077122.1"/>
    </source>
</evidence>
<protein>
    <recommendedName>
        <fullName evidence="9">WAT1-related protein</fullName>
    </recommendedName>
</protein>
<evidence type="ECO:0000256" key="4">
    <source>
        <dbReference type="ARBA" id="ARBA00023136"/>
    </source>
</evidence>
<dbReference type="AlphaFoldDB" id="A0AAP0DQJ3"/>
<evidence type="ECO:0000256" key="6">
    <source>
        <dbReference type="SAM" id="Phobius"/>
    </source>
</evidence>
<feature type="transmembrane region" description="Helical" evidence="6">
    <location>
        <begin position="173"/>
        <end position="193"/>
    </location>
</feature>
<accession>A0AAP0DQJ3</accession>
<dbReference type="PANTHER" id="PTHR31218">
    <property type="entry name" value="WAT1-RELATED PROTEIN"/>
    <property type="match status" value="1"/>
</dbReference>
<feature type="transmembrane region" description="Helical" evidence="6">
    <location>
        <begin position="148"/>
        <end position="167"/>
    </location>
</feature>
<feature type="transmembrane region" description="Helical" evidence="6">
    <location>
        <begin position="82"/>
        <end position="103"/>
    </location>
</feature>
<comment type="subcellular location">
    <subcellularLocation>
        <location evidence="1">Membrane</location>
        <topology evidence="1">Multi-pass membrane protein</topology>
    </subcellularLocation>
</comment>
<sequence>MEARFQLQTVLGYFSAVHLQGPLFVSVFNPLVLVFVAIAGFLVLDEKLYVGRGPLAQNMYAKSIILTSPTFTTAFTNLIPPFTFLLAVMFSVFGFTLSLLSVLVSERSLSECKLGSKIRLVSAILQGISSLVTVCLAIVVVRLQGPLFVSVFSPLVLVFVAIAGFLVLDEKLYVGSLLGSAIVVAGLYLVLWGKSKDAKRLSKLKTLESSKDVNVDSNAEATMTNPEIAPMARSSFSVNVDEGVELPAKSPREKLDEEDIVEEV</sequence>
<dbReference type="SUPFAM" id="SSF103481">
    <property type="entry name" value="Multidrug resistance efflux transporter EmrE"/>
    <property type="match status" value="1"/>
</dbReference>
<evidence type="ECO:0000256" key="1">
    <source>
        <dbReference type="ARBA" id="ARBA00004141"/>
    </source>
</evidence>
<reference evidence="7 8" key="1">
    <citation type="submission" date="2024-04" db="EMBL/GenBank/DDBJ databases">
        <title>The reference genome of an endangered Asteraceae, Deinandra increscens subsp. villosa, native to the Central Coast of California.</title>
        <authorList>
            <person name="Guilliams M."/>
            <person name="Hasenstab-Lehman K."/>
            <person name="Meyer R."/>
            <person name="Mcevoy S."/>
        </authorList>
    </citation>
    <scope>NUCLEOTIDE SEQUENCE [LARGE SCALE GENOMIC DNA]</scope>
    <source>
        <tissue evidence="7">Leaf</tissue>
    </source>
</reference>
<keyword evidence="2 6" id="KW-0812">Transmembrane</keyword>
<organism evidence="7 8">
    <name type="scientific">Deinandra increscens subsp. villosa</name>
    <dbReference type="NCBI Taxonomy" id="3103831"/>
    <lineage>
        <taxon>Eukaryota</taxon>
        <taxon>Viridiplantae</taxon>
        <taxon>Streptophyta</taxon>
        <taxon>Embryophyta</taxon>
        <taxon>Tracheophyta</taxon>
        <taxon>Spermatophyta</taxon>
        <taxon>Magnoliopsida</taxon>
        <taxon>eudicotyledons</taxon>
        <taxon>Gunneridae</taxon>
        <taxon>Pentapetalae</taxon>
        <taxon>asterids</taxon>
        <taxon>campanulids</taxon>
        <taxon>Asterales</taxon>
        <taxon>Asteraceae</taxon>
        <taxon>Asteroideae</taxon>
        <taxon>Heliantheae alliance</taxon>
        <taxon>Madieae</taxon>
        <taxon>Madiinae</taxon>
        <taxon>Deinandra</taxon>
    </lineage>
</organism>
<dbReference type="InterPro" id="IPR037185">
    <property type="entry name" value="EmrE-like"/>
</dbReference>